<dbReference type="Gene3D" id="2.130.10.10">
    <property type="entry name" value="YVTN repeat-like/Quinoprotein amine dehydrogenase"/>
    <property type="match status" value="2"/>
</dbReference>
<feature type="non-terminal residue" evidence="5">
    <location>
        <position position="280"/>
    </location>
</feature>
<evidence type="ECO:0000256" key="3">
    <source>
        <dbReference type="PROSITE-ProRule" id="PRU00221"/>
    </source>
</evidence>
<dbReference type="Proteomes" id="UP000461948">
    <property type="component" value="Unassembled WGS sequence"/>
</dbReference>
<feature type="domain" description="Anaphase-promoting complex subunit 4-like WD40" evidence="4">
    <location>
        <begin position="27"/>
        <end position="112"/>
    </location>
</feature>
<dbReference type="PANTHER" id="PTHR19848">
    <property type="entry name" value="WD40 REPEAT PROTEIN"/>
    <property type="match status" value="1"/>
</dbReference>
<accession>A0A7X2MI64</accession>
<feature type="repeat" description="WD" evidence="3">
    <location>
        <begin position="60"/>
        <end position="98"/>
    </location>
</feature>
<dbReference type="SUPFAM" id="SSF50978">
    <property type="entry name" value="WD40 repeat-like"/>
    <property type="match status" value="1"/>
</dbReference>
<organism evidence="5 6">
    <name type="scientific">Enterobacter agglomerans</name>
    <name type="common">Erwinia herbicola</name>
    <name type="synonym">Pantoea agglomerans</name>
    <dbReference type="NCBI Taxonomy" id="549"/>
    <lineage>
        <taxon>Bacteria</taxon>
        <taxon>Pseudomonadati</taxon>
        <taxon>Pseudomonadota</taxon>
        <taxon>Gammaproteobacteria</taxon>
        <taxon>Enterobacterales</taxon>
        <taxon>Erwiniaceae</taxon>
        <taxon>Pantoea</taxon>
        <taxon>Pantoea agglomerans group</taxon>
    </lineage>
</organism>
<dbReference type="InterPro" id="IPR015943">
    <property type="entry name" value="WD40/YVTN_repeat-like_dom_sf"/>
</dbReference>
<name>A0A7X2MI64_ENTAG</name>
<evidence type="ECO:0000259" key="4">
    <source>
        <dbReference type="Pfam" id="PF12894"/>
    </source>
</evidence>
<dbReference type="InterPro" id="IPR036322">
    <property type="entry name" value="WD40_repeat_dom_sf"/>
</dbReference>
<evidence type="ECO:0000313" key="6">
    <source>
        <dbReference type="Proteomes" id="UP000461948"/>
    </source>
</evidence>
<sequence length="280" mass="30192">MSYLTSAGMTLDETWHASEADYINQVCFSPDDNQIAVACADGSVAVYAQGGELLWRHCVHGLGATALAWAPDSTALASGGQDGIINIWQAQSGNRTHRYAGGRGWVEKLDWSPDGLLAAITGKQLNIWNDAGHSVSFFAAAGSTLTGLQWQADGSLLTSGYGQVLRWHPDHAAPVKEYVWKGSLLSLASSPNGHVIAAGSQEGAIHFWRTRKNNEFQMDGYNNKVRLIGWSPDSRFFFTAGGEALIIWDCKGKGPEGTAPDYQDFHKAPITALAPHSRCS</sequence>
<gene>
    <name evidence="5" type="ORF">GKC49_00635</name>
</gene>
<dbReference type="PROSITE" id="PS50082">
    <property type="entry name" value="WD_REPEATS_2"/>
    <property type="match status" value="1"/>
</dbReference>
<keyword evidence="1 3" id="KW-0853">WD repeat</keyword>
<dbReference type="PANTHER" id="PTHR19848:SF8">
    <property type="entry name" value="F-BOX AND WD REPEAT DOMAIN CONTAINING 7"/>
    <property type="match status" value="1"/>
</dbReference>
<evidence type="ECO:0000313" key="5">
    <source>
        <dbReference type="EMBL" id="MSE13717.1"/>
    </source>
</evidence>
<evidence type="ECO:0000256" key="2">
    <source>
        <dbReference type="ARBA" id="ARBA00022737"/>
    </source>
</evidence>
<dbReference type="AlphaFoldDB" id="A0A7X2MI64"/>
<dbReference type="InterPro" id="IPR001680">
    <property type="entry name" value="WD40_rpt"/>
</dbReference>
<dbReference type="SMART" id="SM00320">
    <property type="entry name" value="WD40"/>
    <property type="match status" value="6"/>
</dbReference>
<dbReference type="EMBL" id="WKLC01000006">
    <property type="protein sequence ID" value="MSE13717.1"/>
    <property type="molecule type" value="Genomic_DNA"/>
</dbReference>
<protein>
    <recommendedName>
        <fullName evidence="4">Anaphase-promoting complex subunit 4-like WD40 domain-containing protein</fullName>
    </recommendedName>
</protein>
<keyword evidence="2" id="KW-0677">Repeat</keyword>
<proteinExistence type="predicted"/>
<dbReference type="Pfam" id="PF00400">
    <property type="entry name" value="WD40"/>
    <property type="match status" value="1"/>
</dbReference>
<dbReference type="PROSITE" id="PS50294">
    <property type="entry name" value="WD_REPEATS_REGION"/>
    <property type="match status" value="1"/>
</dbReference>
<comment type="caution">
    <text evidence="5">The sequence shown here is derived from an EMBL/GenBank/DDBJ whole genome shotgun (WGS) entry which is preliminary data.</text>
</comment>
<reference evidence="5 6" key="1">
    <citation type="submission" date="2019-11" db="EMBL/GenBank/DDBJ databases">
        <title>Draft Genome Sequence of Plant Growth-Promoting Rhizosphere-Associated Bacteria.</title>
        <authorList>
            <person name="Vasilyev I.Y."/>
            <person name="Radchenko V."/>
            <person name="Ilnitskaya E.V."/>
        </authorList>
    </citation>
    <scope>NUCLEOTIDE SEQUENCE [LARGE SCALE GENOMIC DNA]</scope>
    <source>
        <strain evidence="5 6">VRA_MhP_f</strain>
    </source>
</reference>
<dbReference type="InterPro" id="IPR024977">
    <property type="entry name" value="Apc4-like_WD40_dom"/>
</dbReference>
<evidence type="ECO:0000256" key="1">
    <source>
        <dbReference type="ARBA" id="ARBA00022574"/>
    </source>
</evidence>
<dbReference type="Pfam" id="PF12894">
    <property type="entry name" value="ANAPC4_WD40"/>
    <property type="match status" value="1"/>
</dbReference>